<dbReference type="PANTHER" id="PTHR12110">
    <property type="entry name" value="HYDROXYPYRUVATE ISOMERASE"/>
    <property type="match status" value="1"/>
</dbReference>
<dbReference type="AlphaFoldDB" id="A0A3A9ALQ3"/>
<gene>
    <name evidence="2" type="ORF">D7V94_06485</name>
</gene>
<dbReference type="Proteomes" id="UP000280696">
    <property type="component" value="Unassembled WGS sequence"/>
</dbReference>
<dbReference type="InterPro" id="IPR050312">
    <property type="entry name" value="IolE/XylAMocC-like"/>
</dbReference>
<proteinExistence type="predicted"/>
<evidence type="ECO:0000313" key="2">
    <source>
        <dbReference type="EMBL" id="RKI92327.1"/>
    </source>
</evidence>
<keyword evidence="3" id="KW-1185">Reference proteome</keyword>
<reference evidence="2 3" key="1">
    <citation type="submission" date="2018-09" db="EMBL/GenBank/DDBJ databases">
        <title>Murine metabolic-syndrome-specific gut microbial biobank.</title>
        <authorList>
            <person name="Liu C."/>
        </authorList>
    </citation>
    <scope>NUCLEOTIDE SEQUENCE [LARGE SCALE GENOMIC DNA]</scope>
    <source>
        <strain evidence="2 3">0.1xD8-82</strain>
    </source>
</reference>
<name>A0A3A9ALQ3_9FIRM</name>
<dbReference type="RefSeq" id="WP_120468003.1">
    <property type="nucleotide sequence ID" value="NZ_CATAJS010000050.1"/>
</dbReference>
<sequence length="259" mass="29581">MTLGIISWIKEEDFINVKEKGLSFVELDVNDRAEEFLAHVDEVKGYSDKYELPVRAIGRWGSGRICKEGICEDELSLECRLIDAAQKLGCTIYITGCNYVDELSYYENCSLAISYFEKLIAYGKQKGVRIATYNCRWNNFVCDPMAFKVIHGYLKDLYIKYDTSHCIYAGGDYMQEARDWGDRFIHVHIKGALTIDGERFDDPPAGMDMTNWGAFLAVLYAKGYQEGLSIEPHSANWKGELGDKGVDYTIDFIRKLILM</sequence>
<comment type="caution">
    <text evidence="2">The sequence shown here is derived from an EMBL/GenBank/DDBJ whole genome shotgun (WGS) entry which is preliminary data.</text>
</comment>
<dbReference type="GO" id="GO:0016853">
    <property type="term" value="F:isomerase activity"/>
    <property type="evidence" value="ECO:0007669"/>
    <property type="project" value="UniProtKB-KW"/>
</dbReference>
<dbReference type="SUPFAM" id="SSF51658">
    <property type="entry name" value="Xylose isomerase-like"/>
    <property type="match status" value="1"/>
</dbReference>
<organism evidence="2 3">
    <name type="scientific">Parablautia intestinalis</name>
    <dbReference type="NCBI Taxonomy" id="2320100"/>
    <lineage>
        <taxon>Bacteria</taxon>
        <taxon>Bacillati</taxon>
        <taxon>Bacillota</taxon>
        <taxon>Clostridia</taxon>
        <taxon>Lachnospirales</taxon>
        <taxon>Lachnospiraceae</taxon>
        <taxon>Parablautia</taxon>
    </lineage>
</organism>
<dbReference type="Pfam" id="PF01261">
    <property type="entry name" value="AP_endonuc_2"/>
    <property type="match status" value="1"/>
</dbReference>
<dbReference type="InterPro" id="IPR036237">
    <property type="entry name" value="Xyl_isomerase-like_sf"/>
</dbReference>
<dbReference type="InterPro" id="IPR013022">
    <property type="entry name" value="Xyl_isomerase-like_TIM-brl"/>
</dbReference>
<feature type="domain" description="Xylose isomerase-like TIM barrel" evidence="1">
    <location>
        <begin position="16"/>
        <end position="255"/>
    </location>
</feature>
<keyword evidence="2" id="KW-0413">Isomerase</keyword>
<dbReference type="OrthoDB" id="9779184at2"/>
<evidence type="ECO:0000259" key="1">
    <source>
        <dbReference type="Pfam" id="PF01261"/>
    </source>
</evidence>
<dbReference type="PANTHER" id="PTHR12110:SF21">
    <property type="entry name" value="XYLOSE ISOMERASE-LIKE TIM BARREL DOMAIN-CONTAINING PROTEIN"/>
    <property type="match status" value="1"/>
</dbReference>
<accession>A0A3A9ALQ3</accession>
<protein>
    <submittedName>
        <fullName evidence="2">Sugar phosphate isomerase/epimerase</fullName>
    </submittedName>
</protein>
<dbReference type="Gene3D" id="3.20.20.150">
    <property type="entry name" value="Divalent-metal-dependent TIM barrel enzymes"/>
    <property type="match status" value="1"/>
</dbReference>
<evidence type="ECO:0000313" key="3">
    <source>
        <dbReference type="Proteomes" id="UP000280696"/>
    </source>
</evidence>
<dbReference type="EMBL" id="RAYQ01000005">
    <property type="protein sequence ID" value="RKI92327.1"/>
    <property type="molecule type" value="Genomic_DNA"/>
</dbReference>